<reference evidence="6" key="1">
    <citation type="journal article" date="2019" name="Int. J. Syst. Evol. Microbiol.">
        <title>The Global Catalogue of Microorganisms (GCM) 10K type strain sequencing project: providing services to taxonomists for standard genome sequencing and annotation.</title>
        <authorList>
            <consortium name="The Broad Institute Genomics Platform"/>
            <consortium name="The Broad Institute Genome Sequencing Center for Infectious Disease"/>
            <person name="Wu L."/>
            <person name="Ma J."/>
        </authorList>
    </citation>
    <scope>NUCLEOTIDE SEQUENCE [LARGE SCALE GENOMIC DNA]</scope>
    <source>
        <strain evidence="6">JCM 16925</strain>
    </source>
</reference>
<dbReference type="SUPFAM" id="SSF46689">
    <property type="entry name" value="Homeodomain-like"/>
    <property type="match status" value="1"/>
</dbReference>
<dbReference type="InterPro" id="IPR009057">
    <property type="entry name" value="Homeodomain-like_sf"/>
</dbReference>
<evidence type="ECO:0000256" key="1">
    <source>
        <dbReference type="ARBA" id="ARBA00023015"/>
    </source>
</evidence>
<dbReference type="Proteomes" id="UP001499984">
    <property type="component" value="Unassembled WGS sequence"/>
</dbReference>
<evidence type="ECO:0000313" key="6">
    <source>
        <dbReference type="Proteomes" id="UP001499984"/>
    </source>
</evidence>
<dbReference type="Pfam" id="PF12833">
    <property type="entry name" value="HTH_18"/>
    <property type="match status" value="1"/>
</dbReference>
<feature type="compositionally biased region" description="Basic residues" evidence="3">
    <location>
        <begin position="58"/>
        <end position="69"/>
    </location>
</feature>
<organism evidence="5 6">
    <name type="scientific">Streptomyces shaanxiensis</name>
    <dbReference type="NCBI Taxonomy" id="653357"/>
    <lineage>
        <taxon>Bacteria</taxon>
        <taxon>Bacillati</taxon>
        <taxon>Actinomycetota</taxon>
        <taxon>Actinomycetes</taxon>
        <taxon>Kitasatosporales</taxon>
        <taxon>Streptomycetaceae</taxon>
        <taxon>Streptomyces</taxon>
    </lineage>
</organism>
<evidence type="ECO:0000259" key="4">
    <source>
        <dbReference type="PROSITE" id="PS01124"/>
    </source>
</evidence>
<proteinExistence type="predicted"/>
<evidence type="ECO:0000313" key="5">
    <source>
        <dbReference type="EMBL" id="GAA4060519.1"/>
    </source>
</evidence>
<keyword evidence="1" id="KW-0805">Transcription regulation</keyword>
<evidence type="ECO:0000256" key="3">
    <source>
        <dbReference type="SAM" id="MobiDB-lite"/>
    </source>
</evidence>
<dbReference type="Gene3D" id="1.10.10.60">
    <property type="entry name" value="Homeodomain-like"/>
    <property type="match status" value="1"/>
</dbReference>
<evidence type="ECO:0000256" key="2">
    <source>
        <dbReference type="ARBA" id="ARBA00023163"/>
    </source>
</evidence>
<dbReference type="PROSITE" id="PS01124">
    <property type="entry name" value="HTH_ARAC_FAMILY_2"/>
    <property type="match status" value="1"/>
</dbReference>
<accession>A0ABP7V6X1</accession>
<keyword evidence="6" id="KW-1185">Reference proteome</keyword>
<comment type="caution">
    <text evidence="5">The sequence shown here is derived from an EMBL/GenBank/DDBJ whole genome shotgun (WGS) entry which is preliminary data.</text>
</comment>
<dbReference type="EMBL" id="BAAAZY010000010">
    <property type="protein sequence ID" value="GAA4060519.1"/>
    <property type="molecule type" value="Genomic_DNA"/>
</dbReference>
<feature type="domain" description="HTH araC/xylS-type" evidence="4">
    <location>
        <begin position="1"/>
        <end position="56"/>
    </location>
</feature>
<name>A0ABP7V6X1_9ACTN</name>
<sequence length="104" mass="11245">MAYVIWWRLSAAARILRDGDDPQAVVAQQIGYTSEFAFASAFKRAFGVAPGRVSGAHNARHNRCSRRVRAPPSAGAERGLTKGPTTVAIADQQPVFTCCRSARL</sequence>
<dbReference type="SMART" id="SM00342">
    <property type="entry name" value="HTH_ARAC"/>
    <property type="match status" value="1"/>
</dbReference>
<gene>
    <name evidence="5" type="ORF">GCM10022233_37170</name>
</gene>
<feature type="region of interest" description="Disordered" evidence="3">
    <location>
        <begin position="53"/>
        <end position="83"/>
    </location>
</feature>
<dbReference type="InterPro" id="IPR018060">
    <property type="entry name" value="HTH_AraC"/>
</dbReference>
<keyword evidence="2" id="KW-0804">Transcription</keyword>
<protein>
    <recommendedName>
        <fullName evidence="4">HTH araC/xylS-type domain-containing protein</fullName>
    </recommendedName>
</protein>